<feature type="region of interest" description="Disordered" evidence="1">
    <location>
        <begin position="116"/>
        <end position="148"/>
    </location>
</feature>
<dbReference type="Proteomes" id="UP000837857">
    <property type="component" value="Chromosome 5"/>
</dbReference>
<feature type="compositionally biased region" description="Polar residues" evidence="1">
    <location>
        <begin position="119"/>
        <end position="132"/>
    </location>
</feature>
<keyword evidence="3" id="KW-1185">Reference proteome</keyword>
<name>A0ABN8IX97_9NEOP</name>
<sequence>MMGGGGGGGGAETGRGAACASNKGRLGRITSSPRILSRRKVAYIRSRSATEKHRLRTTFAGLRPFLSDPLRLWRYVEIHRAIAASFATDVPKTVDELRLSLFLKLTSHMDIVMSDPKCTHSSSKASDTSYGQPVQLRPDVNCEKNTAR</sequence>
<gene>
    <name evidence="2" type="ORF">IPOD504_LOCUS14058</name>
</gene>
<organism evidence="2 3">
    <name type="scientific">Iphiclides podalirius</name>
    <name type="common">scarce swallowtail</name>
    <dbReference type="NCBI Taxonomy" id="110791"/>
    <lineage>
        <taxon>Eukaryota</taxon>
        <taxon>Metazoa</taxon>
        <taxon>Ecdysozoa</taxon>
        <taxon>Arthropoda</taxon>
        <taxon>Hexapoda</taxon>
        <taxon>Insecta</taxon>
        <taxon>Pterygota</taxon>
        <taxon>Neoptera</taxon>
        <taxon>Endopterygota</taxon>
        <taxon>Lepidoptera</taxon>
        <taxon>Glossata</taxon>
        <taxon>Ditrysia</taxon>
        <taxon>Papilionoidea</taxon>
        <taxon>Papilionidae</taxon>
        <taxon>Papilioninae</taxon>
        <taxon>Iphiclides</taxon>
    </lineage>
</organism>
<protein>
    <submittedName>
        <fullName evidence="2">Uncharacterized protein</fullName>
    </submittedName>
</protein>
<feature type="non-terminal residue" evidence="2">
    <location>
        <position position="148"/>
    </location>
</feature>
<proteinExistence type="predicted"/>
<evidence type="ECO:0000313" key="2">
    <source>
        <dbReference type="EMBL" id="CAH2068127.1"/>
    </source>
</evidence>
<accession>A0ABN8IX97</accession>
<evidence type="ECO:0000256" key="1">
    <source>
        <dbReference type="SAM" id="MobiDB-lite"/>
    </source>
</evidence>
<reference evidence="2" key="1">
    <citation type="submission" date="2022-03" db="EMBL/GenBank/DDBJ databases">
        <authorList>
            <person name="Martin H S."/>
        </authorList>
    </citation>
    <scope>NUCLEOTIDE SEQUENCE</scope>
</reference>
<evidence type="ECO:0000313" key="3">
    <source>
        <dbReference type="Proteomes" id="UP000837857"/>
    </source>
</evidence>
<dbReference type="EMBL" id="OW152817">
    <property type="protein sequence ID" value="CAH2068127.1"/>
    <property type="molecule type" value="Genomic_DNA"/>
</dbReference>